<keyword evidence="5" id="KW-1185">Reference proteome</keyword>
<evidence type="ECO:0000313" key="4">
    <source>
        <dbReference type="EMBL" id="KAF4405443.1"/>
    </source>
</evidence>
<dbReference type="PANTHER" id="PTHR43877:SF2">
    <property type="entry name" value="AMINOALKYLPHOSPHONATE N-ACETYLTRANSFERASE-RELATED"/>
    <property type="match status" value="1"/>
</dbReference>
<comment type="caution">
    <text evidence="4">The sequence shown here is derived from an EMBL/GenBank/DDBJ whole genome shotgun (WGS) entry which is preliminary data.</text>
</comment>
<accession>A0ABQ7FDU4</accession>
<dbReference type="EMBL" id="WHPN01000419">
    <property type="protein sequence ID" value="KAF4405443.1"/>
    <property type="molecule type" value="Genomic_DNA"/>
</dbReference>
<evidence type="ECO:0000256" key="2">
    <source>
        <dbReference type="ARBA" id="ARBA00023315"/>
    </source>
</evidence>
<name>A0ABQ7FDU4_9ACTN</name>
<dbReference type="InterPro" id="IPR050832">
    <property type="entry name" value="Bact_Acetyltransf"/>
</dbReference>
<organism evidence="4 5">
    <name type="scientific">Streptomyces lycii</name>
    <dbReference type="NCBI Taxonomy" id="2654337"/>
    <lineage>
        <taxon>Bacteria</taxon>
        <taxon>Bacillati</taxon>
        <taxon>Actinomycetota</taxon>
        <taxon>Actinomycetes</taxon>
        <taxon>Kitasatosporales</taxon>
        <taxon>Streptomycetaceae</taxon>
        <taxon>Streptomyces</taxon>
    </lineage>
</organism>
<keyword evidence="1" id="KW-0808">Transferase</keyword>
<dbReference type="Proteomes" id="UP000621266">
    <property type="component" value="Unassembled WGS sequence"/>
</dbReference>
<evidence type="ECO:0000259" key="3">
    <source>
        <dbReference type="PROSITE" id="PS51186"/>
    </source>
</evidence>
<reference evidence="4 5" key="1">
    <citation type="submission" date="2019-10" db="EMBL/GenBank/DDBJ databases">
        <title>Streptomyces tenebrisbrunneis sp.nov., an endogenous actinomycete isolated from of Lycium ruthenicum.</title>
        <authorList>
            <person name="Ma L."/>
        </authorList>
    </citation>
    <scope>NUCLEOTIDE SEQUENCE [LARGE SCALE GENOMIC DNA]</scope>
    <source>
        <strain evidence="4 5">TRM 66187</strain>
    </source>
</reference>
<evidence type="ECO:0000256" key="1">
    <source>
        <dbReference type="ARBA" id="ARBA00022679"/>
    </source>
</evidence>
<gene>
    <name evidence="4" type="ORF">GCU69_30125</name>
</gene>
<dbReference type="InterPro" id="IPR016181">
    <property type="entry name" value="Acyl_CoA_acyltransferase"/>
</dbReference>
<dbReference type="Pfam" id="PF00583">
    <property type="entry name" value="Acetyltransf_1"/>
    <property type="match status" value="1"/>
</dbReference>
<dbReference type="PROSITE" id="PS51186">
    <property type="entry name" value="GNAT"/>
    <property type="match status" value="1"/>
</dbReference>
<feature type="domain" description="N-acetyltransferase" evidence="3">
    <location>
        <begin position="3"/>
        <end position="165"/>
    </location>
</feature>
<dbReference type="InterPro" id="IPR000182">
    <property type="entry name" value="GNAT_dom"/>
</dbReference>
<sequence>MDISIRTARPEEYASLGELTARAYLGDGLLTFGEADAYLQELRDVARRARHAEILVAADRSDGTPLGCVSHVLPGSPYADLAGDGEAEFRMLAVAREARGRGAGEALVRACLDRSRQAGAARVAICSQQQMLAAHRLYRRLGFERAPERDWDPLPGFTLWAFTCELTPGA</sequence>
<proteinExistence type="predicted"/>
<dbReference type="PANTHER" id="PTHR43877">
    <property type="entry name" value="AMINOALKYLPHOSPHONATE N-ACETYLTRANSFERASE-RELATED-RELATED"/>
    <property type="match status" value="1"/>
</dbReference>
<keyword evidence="2" id="KW-0012">Acyltransferase</keyword>
<dbReference type="RefSeq" id="WP_156207755.1">
    <property type="nucleotide sequence ID" value="NZ_WHPN01000419.1"/>
</dbReference>
<dbReference type="SUPFAM" id="SSF55729">
    <property type="entry name" value="Acyl-CoA N-acyltransferases (Nat)"/>
    <property type="match status" value="1"/>
</dbReference>
<dbReference type="CDD" id="cd04301">
    <property type="entry name" value="NAT_SF"/>
    <property type="match status" value="1"/>
</dbReference>
<evidence type="ECO:0000313" key="5">
    <source>
        <dbReference type="Proteomes" id="UP000621266"/>
    </source>
</evidence>
<protein>
    <submittedName>
        <fullName evidence="4">GNAT family N-acetyltransferase</fullName>
    </submittedName>
</protein>
<dbReference type="Gene3D" id="3.40.630.30">
    <property type="match status" value="1"/>
</dbReference>